<reference evidence="1" key="1">
    <citation type="submission" date="2018-05" db="EMBL/GenBank/DDBJ databases">
        <authorList>
            <person name="Lanie J.A."/>
            <person name="Ng W.-L."/>
            <person name="Kazmierczak K.M."/>
            <person name="Andrzejewski T.M."/>
            <person name="Davidsen T.M."/>
            <person name="Wayne K.J."/>
            <person name="Tettelin H."/>
            <person name="Glass J.I."/>
            <person name="Rusch D."/>
            <person name="Podicherti R."/>
            <person name="Tsui H.-C.T."/>
            <person name="Winkler M.E."/>
        </authorList>
    </citation>
    <scope>NUCLEOTIDE SEQUENCE</scope>
</reference>
<evidence type="ECO:0000313" key="1">
    <source>
        <dbReference type="EMBL" id="SVE35990.1"/>
    </source>
</evidence>
<organism evidence="1">
    <name type="scientific">marine metagenome</name>
    <dbReference type="NCBI Taxonomy" id="408172"/>
    <lineage>
        <taxon>unclassified sequences</taxon>
        <taxon>metagenomes</taxon>
        <taxon>ecological metagenomes</taxon>
    </lineage>
</organism>
<gene>
    <name evidence="1" type="ORF">METZ01_LOCUS488844</name>
</gene>
<name>A0A383CVC3_9ZZZZ</name>
<dbReference type="EMBL" id="UINC01211898">
    <property type="protein sequence ID" value="SVE35990.1"/>
    <property type="molecule type" value="Genomic_DNA"/>
</dbReference>
<accession>A0A383CVC3</accession>
<dbReference type="AlphaFoldDB" id="A0A383CVC3"/>
<feature type="non-terminal residue" evidence="1">
    <location>
        <position position="1"/>
    </location>
</feature>
<protein>
    <submittedName>
        <fullName evidence="1">Uncharacterized protein</fullName>
    </submittedName>
</protein>
<proteinExistence type="predicted"/>
<sequence length="25" mass="2996">PMYFSMRDINGLTRKAYLNYVNNKS</sequence>